<accession>A0AAV6I829</accession>
<dbReference type="AlphaFoldDB" id="A0AAV6I829"/>
<reference evidence="2" key="1">
    <citation type="submission" date="2020-08" db="EMBL/GenBank/DDBJ databases">
        <title>Plant Genome Project.</title>
        <authorList>
            <person name="Zhang R.-G."/>
        </authorList>
    </citation>
    <scope>NUCLEOTIDE SEQUENCE</scope>
    <source>
        <strain evidence="2">WSP0</strain>
        <tissue evidence="2">Leaf</tissue>
    </source>
</reference>
<feature type="transmembrane region" description="Helical" evidence="1">
    <location>
        <begin position="96"/>
        <end position="114"/>
    </location>
</feature>
<evidence type="ECO:0000313" key="2">
    <source>
        <dbReference type="EMBL" id="KAG5524688.1"/>
    </source>
</evidence>
<dbReference type="EMBL" id="JACTNZ010000011">
    <property type="protein sequence ID" value="KAG5524688.1"/>
    <property type="molecule type" value="Genomic_DNA"/>
</dbReference>
<proteinExistence type="predicted"/>
<evidence type="ECO:0000313" key="3">
    <source>
        <dbReference type="Proteomes" id="UP000823749"/>
    </source>
</evidence>
<organism evidence="2 3">
    <name type="scientific">Rhododendron griersonianum</name>
    <dbReference type="NCBI Taxonomy" id="479676"/>
    <lineage>
        <taxon>Eukaryota</taxon>
        <taxon>Viridiplantae</taxon>
        <taxon>Streptophyta</taxon>
        <taxon>Embryophyta</taxon>
        <taxon>Tracheophyta</taxon>
        <taxon>Spermatophyta</taxon>
        <taxon>Magnoliopsida</taxon>
        <taxon>eudicotyledons</taxon>
        <taxon>Gunneridae</taxon>
        <taxon>Pentapetalae</taxon>
        <taxon>asterids</taxon>
        <taxon>Ericales</taxon>
        <taxon>Ericaceae</taxon>
        <taxon>Ericoideae</taxon>
        <taxon>Rhodoreae</taxon>
        <taxon>Rhododendron</taxon>
    </lineage>
</organism>
<evidence type="ECO:0008006" key="4">
    <source>
        <dbReference type="Google" id="ProtNLM"/>
    </source>
</evidence>
<protein>
    <recommendedName>
        <fullName evidence="4">Transmembrane protein</fullName>
    </recommendedName>
</protein>
<keyword evidence="3" id="KW-1185">Reference proteome</keyword>
<keyword evidence="1" id="KW-0472">Membrane</keyword>
<evidence type="ECO:0000256" key="1">
    <source>
        <dbReference type="SAM" id="Phobius"/>
    </source>
</evidence>
<keyword evidence="1" id="KW-1133">Transmembrane helix</keyword>
<gene>
    <name evidence="2" type="ORF">RHGRI_031383</name>
</gene>
<dbReference type="Proteomes" id="UP000823749">
    <property type="component" value="Chromosome 11"/>
</dbReference>
<sequence length="123" mass="14520">MKLVVLLRRTSVLMLSLRDDGRDETRRHQLLHPFEVMMMDGERSAWTDDDRRRLGERDEANQRHEVRGLRMMDWQRRTCKDDCTSFYRLRQPSSSATASTIVVVFFSFVVVVFGSRPSISPRK</sequence>
<keyword evidence="1" id="KW-0812">Transmembrane</keyword>
<name>A0AAV6I829_9ERIC</name>
<comment type="caution">
    <text evidence="2">The sequence shown here is derived from an EMBL/GenBank/DDBJ whole genome shotgun (WGS) entry which is preliminary data.</text>
</comment>